<accession>A0AAW2ID95</accession>
<dbReference type="EMBL" id="JARGDH010000001">
    <property type="protein sequence ID" value="KAL0279891.1"/>
    <property type="molecule type" value="Genomic_DNA"/>
</dbReference>
<dbReference type="AlphaFoldDB" id="A0AAW2ID95"/>
<comment type="caution">
    <text evidence="1">The sequence shown here is derived from an EMBL/GenBank/DDBJ whole genome shotgun (WGS) entry which is preliminary data.</text>
</comment>
<protein>
    <submittedName>
        <fullName evidence="1">Uncharacterized protein</fullName>
    </submittedName>
</protein>
<name>A0AAW2ID95_9NEOP</name>
<sequence>MRSLGADYRSCGFCSCWFPSGTSDDQLPNALAAKACMRSSGGLLFLSVSSGPPKTEEPYPSDLLLPFLQKERTGPLRKGEAQRQSPASVSITAIAAIVYCCPCGEGAVCAFPVRTQENCTYNLPYLSTVV</sequence>
<organism evidence="1">
    <name type="scientific">Menopon gallinae</name>
    <name type="common">poultry shaft louse</name>
    <dbReference type="NCBI Taxonomy" id="328185"/>
    <lineage>
        <taxon>Eukaryota</taxon>
        <taxon>Metazoa</taxon>
        <taxon>Ecdysozoa</taxon>
        <taxon>Arthropoda</taxon>
        <taxon>Hexapoda</taxon>
        <taxon>Insecta</taxon>
        <taxon>Pterygota</taxon>
        <taxon>Neoptera</taxon>
        <taxon>Paraneoptera</taxon>
        <taxon>Psocodea</taxon>
        <taxon>Troctomorpha</taxon>
        <taxon>Phthiraptera</taxon>
        <taxon>Amblycera</taxon>
        <taxon>Menoponidae</taxon>
        <taxon>Menopon</taxon>
    </lineage>
</organism>
<gene>
    <name evidence="1" type="ORF">PYX00_001358</name>
</gene>
<evidence type="ECO:0000313" key="1">
    <source>
        <dbReference type="EMBL" id="KAL0279891.1"/>
    </source>
</evidence>
<reference evidence="1" key="1">
    <citation type="journal article" date="2024" name="Gigascience">
        <title>Chromosome-level genome of the poultry shaft louse Menopon gallinae provides insight into the host-switching and adaptive evolution of parasitic lice.</title>
        <authorList>
            <person name="Xu Y."/>
            <person name="Ma L."/>
            <person name="Liu S."/>
            <person name="Liang Y."/>
            <person name="Liu Q."/>
            <person name="He Z."/>
            <person name="Tian L."/>
            <person name="Duan Y."/>
            <person name="Cai W."/>
            <person name="Li H."/>
            <person name="Song F."/>
        </authorList>
    </citation>
    <scope>NUCLEOTIDE SEQUENCE</scope>
    <source>
        <strain evidence="1">Cailab_2023a</strain>
    </source>
</reference>
<proteinExistence type="predicted"/>